<name>A0A4Q9GRR6_9HYPH</name>
<evidence type="ECO:0000256" key="3">
    <source>
        <dbReference type="ARBA" id="ARBA00022448"/>
    </source>
</evidence>
<evidence type="ECO:0000259" key="6">
    <source>
        <dbReference type="SMART" id="SM00062"/>
    </source>
</evidence>
<dbReference type="Pfam" id="PF00497">
    <property type="entry name" value="SBP_bac_3"/>
    <property type="match status" value="1"/>
</dbReference>
<dbReference type="PANTHER" id="PTHR35936:SF17">
    <property type="entry name" value="ARGININE-BINDING EXTRACELLULAR PROTEIN ARTP"/>
    <property type="match status" value="1"/>
</dbReference>
<dbReference type="NCBIfam" id="TIGR01096">
    <property type="entry name" value="3A0103s03R"/>
    <property type="match status" value="1"/>
</dbReference>
<sequence>MLGSRRAQRLGATYSGERRMWSRAGSVSAAIAAVVLTFAPGAHAKEWTTVRIGTEGAYPPFNFMDSNQQLQGFDIDIAKAICEKEKVACEIVAQDWDGLIPALLAGKYDAIFASMSITEERAKTIAFSERYYRSPALFVASKGNASLASTPKGLAGKTVGAQSGTVSATYLQAVYAPAGVDVKLYATQDEANLDLSSGRLDAMLADKVVMLPWLEKSQDGGCCQVIGQDVSDPKYFGDGIGAGMRKSDPELKALIDKGIADIRADGTYDKINAKYFPFSLY</sequence>
<evidence type="ECO:0000256" key="4">
    <source>
        <dbReference type="ARBA" id="ARBA00022729"/>
    </source>
</evidence>
<evidence type="ECO:0000313" key="8">
    <source>
        <dbReference type="Proteomes" id="UP000291613"/>
    </source>
</evidence>
<reference evidence="7 8" key="1">
    <citation type="submission" date="2019-02" db="EMBL/GenBank/DDBJ databases">
        <title>Hansschlegelia quercus sp. nov., a novel methylotrophic bacterium from buds of oak (Quercus robur L.).</title>
        <authorList>
            <person name="Agafonova N.V."/>
            <person name="Kaparullina E.N."/>
            <person name="Grouzdev D.S."/>
            <person name="Doronina N.V."/>
        </authorList>
    </citation>
    <scope>NUCLEOTIDE SEQUENCE [LARGE SCALE GENOMIC DNA]</scope>
    <source>
        <strain evidence="7 8">Dub</strain>
    </source>
</reference>
<dbReference type="AlphaFoldDB" id="A0A4Q9GRR6"/>
<dbReference type="SMART" id="SM00062">
    <property type="entry name" value="PBPb"/>
    <property type="match status" value="1"/>
</dbReference>
<keyword evidence="3" id="KW-0813">Transport</keyword>
<evidence type="ECO:0000256" key="5">
    <source>
        <dbReference type="ARBA" id="ARBA00022764"/>
    </source>
</evidence>
<evidence type="ECO:0000256" key="1">
    <source>
        <dbReference type="ARBA" id="ARBA00004418"/>
    </source>
</evidence>
<comment type="caution">
    <text evidence="7">The sequence shown here is derived from an EMBL/GenBank/DDBJ whole genome shotgun (WGS) entry which is preliminary data.</text>
</comment>
<keyword evidence="5" id="KW-0574">Periplasm</keyword>
<dbReference type="Proteomes" id="UP000291613">
    <property type="component" value="Unassembled WGS sequence"/>
</dbReference>
<dbReference type="InterPro" id="IPR005768">
    <property type="entry name" value="Lys_Arg_Orn-bd"/>
</dbReference>
<protein>
    <submittedName>
        <fullName evidence="7">Transporter substrate-binding domain-containing protein</fullName>
    </submittedName>
</protein>
<dbReference type="Gene3D" id="3.40.190.10">
    <property type="entry name" value="Periplasmic binding protein-like II"/>
    <property type="match status" value="2"/>
</dbReference>
<dbReference type="PANTHER" id="PTHR35936">
    <property type="entry name" value="MEMBRANE-BOUND LYTIC MUREIN TRANSGLYCOSYLASE F"/>
    <property type="match status" value="1"/>
</dbReference>
<dbReference type="GO" id="GO:0030288">
    <property type="term" value="C:outer membrane-bounded periplasmic space"/>
    <property type="evidence" value="ECO:0007669"/>
    <property type="project" value="InterPro"/>
</dbReference>
<feature type="domain" description="Solute-binding protein family 3/N-terminal" evidence="6">
    <location>
        <begin position="49"/>
        <end position="279"/>
    </location>
</feature>
<gene>
    <name evidence="7" type="ORF">EYR15_01205</name>
</gene>
<keyword evidence="4" id="KW-0732">Signal</keyword>
<dbReference type="EMBL" id="SIUB01000001">
    <property type="protein sequence ID" value="TBN54810.1"/>
    <property type="molecule type" value="Genomic_DNA"/>
</dbReference>
<dbReference type="SUPFAM" id="SSF53850">
    <property type="entry name" value="Periplasmic binding protein-like II"/>
    <property type="match status" value="1"/>
</dbReference>
<evidence type="ECO:0000313" key="7">
    <source>
        <dbReference type="EMBL" id="TBN54810.1"/>
    </source>
</evidence>
<evidence type="ECO:0000256" key="2">
    <source>
        <dbReference type="ARBA" id="ARBA00010333"/>
    </source>
</evidence>
<comment type="subcellular location">
    <subcellularLocation>
        <location evidence="1">Periplasm</location>
    </subcellularLocation>
</comment>
<comment type="similarity">
    <text evidence="2">Belongs to the bacterial solute-binding protein 3 family.</text>
</comment>
<keyword evidence="8" id="KW-1185">Reference proteome</keyword>
<dbReference type="InterPro" id="IPR001638">
    <property type="entry name" value="Solute-binding_3/MltF_N"/>
</dbReference>
<dbReference type="OrthoDB" id="9807134at2"/>
<accession>A0A4Q9GRR6</accession>
<organism evidence="7 8">
    <name type="scientific">Hansschlegelia quercus</name>
    <dbReference type="NCBI Taxonomy" id="2528245"/>
    <lineage>
        <taxon>Bacteria</taxon>
        <taxon>Pseudomonadati</taxon>
        <taxon>Pseudomonadota</taxon>
        <taxon>Alphaproteobacteria</taxon>
        <taxon>Hyphomicrobiales</taxon>
        <taxon>Methylopilaceae</taxon>
        <taxon>Hansschlegelia</taxon>
    </lineage>
</organism>
<proteinExistence type="inferred from homology"/>